<dbReference type="PROSITE" id="PS51257">
    <property type="entry name" value="PROKAR_LIPOPROTEIN"/>
    <property type="match status" value="1"/>
</dbReference>
<sequence length="132" mass="14894">MKKIILLFIFMFALVTMAGCGTSNKVTKGSDFMIAYTDKGKKVVKITNYKGVHWVSNELGEAGGRKQAKLPSNAKRSYHYVMQQVKPKYKIYMDVYSNNDFVKISNIPVLGTVVCKMPAKVVDKLNHPQELE</sequence>
<organism evidence="2 3">
    <name type="scientific">Pediococcus pentosaceus</name>
    <dbReference type="NCBI Taxonomy" id="1255"/>
    <lineage>
        <taxon>Bacteria</taxon>
        <taxon>Bacillati</taxon>
        <taxon>Bacillota</taxon>
        <taxon>Bacilli</taxon>
        <taxon>Lactobacillales</taxon>
        <taxon>Lactobacillaceae</taxon>
        <taxon>Pediococcus</taxon>
    </lineage>
</organism>
<protein>
    <submittedName>
        <fullName evidence="2">Uncharacterized protein</fullName>
    </submittedName>
</protein>
<accession>A0AB73HE53</accession>
<evidence type="ECO:0000256" key="1">
    <source>
        <dbReference type="SAM" id="SignalP"/>
    </source>
</evidence>
<keyword evidence="1" id="KW-0732">Signal</keyword>
<comment type="caution">
    <text evidence="2">The sequence shown here is derived from an EMBL/GenBank/DDBJ whole genome shotgun (WGS) entry which is preliminary data.</text>
</comment>
<gene>
    <name evidence="2" type="ORF">ITQ90_04440</name>
</gene>
<reference evidence="2" key="1">
    <citation type="submission" date="2020-11" db="EMBL/GenBank/DDBJ databases">
        <title>Antibiotic susceptibility profiles of Pediococcus pentosaceus from various origins and their implications for the safety assessment of strains with food-technology applications.</title>
        <authorList>
            <person name="Shani N."/>
            <person name="Oberhaensli S."/>
            <person name="Arias E."/>
        </authorList>
    </citation>
    <scope>NUCLEOTIDE SEQUENCE</scope>
    <source>
        <strain evidence="2">FAM 24207</strain>
    </source>
</reference>
<feature type="chain" id="PRO_5044495118" evidence="1">
    <location>
        <begin position="19"/>
        <end position="132"/>
    </location>
</feature>
<dbReference type="AlphaFoldDB" id="A0AB73HE53"/>
<name>A0AB73HE53_PEDPE</name>
<dbReference type="RefSeq" id="WP_138428555.1">
    <property type="nucleotide sequence ID" value="NZ_CP197205.1"/>
</dbReference>
<evidence type="ECO:0000313" key="2">
    <source>
        <dbReference type="EMBL" id="MBF7114745.1"/>
    </source>
</evidence>
<dbReference type="EMBL" id="JADOFP010000003">
    <property type="protein sequence ID" value="MBF7114745.1"/>
    <property type="molecule type" value="Genomic_DNA"/>
</dbReference>
<dbReference type="Proteomes" id="UP001194632">
    <property type="component" value="Unassembled WGS sequence"/>
</dbReference>
<proteinExistence type="predicted"/>
<evidence type="ECO:0000313" key="3">
    <source>
        <dbReference type="Proteomes" id="UP001194632"/>
    </source>
</evidence>
<feature type="signal peptide" evidence="1">
    <location>
        <begin position="1"/>
        <end position="18"/>
    </location>
</feature>